<protein>
    <submittedName>
        <fullName evidence="2">Uncharacterized protein</fullName>
    </submittedName>
</protein>
<dbReference type="Proteomes" id="UP000784919">
    <property type="component" value="Unassembled WGS sequence"/>
</dbReference>
<evidence type="ECO:0000313" key="2">
    <source>
        <dbReference type="EMBL" id="KAG5977907.1"/>
    </source>
</evidence>
<evidence type="ECO:0000313" key="3">
    <source>
        <dbReference type="Proteomes" id="UP000784919"/>
    </source>
</evidence>
<accession>A0A9P7MZI0</accession>
<sequence>MALEDRSFDTLRGQRGRGTYSSIATRSQDIEAAFRSEGLRAGDDALDAVDDASSGRKFEHIRNGVGN</sequence>
<reference evidence="2" key="1">
    <citation type="journal article" date="2020" name="bioRxiv">
        <title>Whole genome comparisons of ergot fungi reveals the divergence and evolution of species within the genus Claviceps are the result of varying mechanisms driving genome evolution and host range expansion.</title>
        <authorList>
            <person name="Wyka S.A."/>
            <person name="Mondo S.J."/>
            <person name="Liu M."/>
            <person name="Dettman J."/>
            <person name="Nalam V."/>
            <person name="Broders K.D."/>
        </authorList>
    </citation>
    <scope>NUCLEOTIDE SEQUENCE</scope>
    <source>
        <strain evidence="2">CCC 1102</strain>
    </source>
</reference>
<comment type="caution">
    <text evidence="2">The sequence shown here is derived from an EMBL/GenBank/DDBJ whole genome shotgun (WGS) entry which is preliminary data.</text>
</comment>
<dbReference type="AlphaFoldDB" id="A0A9P7MZI0"/>
<proteinExistence type="predicted"/>
<evidence type="ECO:0000256" key="1">
    <source>
        <dbReference type="SAM" id="MobiDB-lite"/>
    </source>
</evidence>
<feature type="region of interest" description="Disordered" evidence="1">
    <location>
        <begin position="1"/>
        <end position="23"/>
    </location>
</feature>
<dbReference type="EMBL" id="SRPS01000005">
    <property type="protein sequence ID" value="KAG5977907.1"/>
    <property type="molecule type" value="Genomic_DNA"/>
</dbReference>
<gene>
    <name evidence="2" type="ORF">E4U56_006255</name>
</gene>
<organism evidence="2 3">
    <name type="scientific">Claviceps arundinis</name>
    <dbReference type="NCBI Taxonomy" id="1623583"/>
    <lineage>
        <taxon>Eukaryota</taxon>
        <taxon>Fungi</taxon>
        <taxon>Dikarya</taxon>
        <taxon>Ascomycota</taxon>
        <taxon>Pezizomycotina</taxon>
        <taxon>Sordariomycetes</taxon>
        <taxon>Hypocreomycetidae</taxon>
        <taxon>Hypocreales</taxon>
        <taxon>Clavicipitaceae</taxon>
        <taxon>Claviceps</taxon>
    </lineage>
</organism>
<name>A0A9P7MZI0_9HYPO</name>